<evidence type="ECO:0000256" key="1">
    <source>
        <dbReference type="ARBA" id="ARBA00010761"/>
    </source>
</evidence>
<dbReference type="GO" id="GO:0022627">
    <property type="term" value="C:cytosolic small ribosomal subunit"/>
    <property type="evidence" value="ECO:0007669"/>
    <property type="project" value="TreeGrafter"/>
</dbReference>
<comment type="subunit">
    <text evidence="8">Part of the 30S ribosomal subunit. Forms a tight complex with proteins S10 and S14.</text>
</comment>
<evidence type="ECO:0000259" key="9">
    <source>
        <dbReference type="PROSITE" id="PS50823"/>
    </source>
</evidence>
<dbReference type="InterPro" id="IPR001351">
    <property type="entry name" value="Ribosomal_uS3_C"/>
</dbReference>
<dbReference type="InterPro" id="IPR015946">
    <property type="entry name" value="KH_dom-like_a/b"/>
</dbReference>
<dbReference type="InterPro" id="IPR057258">
    <property type="entry name" value="Ribosomal_uS3"/>
</dbReference>
<accession>A0A1G1WHL1</accession>
<dbReference type="Pfam" id="PF07650">
    <property type="entry name" value="KH_2"/>
    <property type="match status" value="1"/>
</dbReference>
<evidence type="ECO:0000256" key="7">
    <source>
        <dbReference type="ARBA" id="ARBA00035257"/>
    </source>
</evidence>
<dbReference type="SUPFAM" id="SSF54821">
    <property type="entry name" value="Ribosomal protein S3 C-terminal domain"/>
    <property type="match status" value="1"/>
</dbReference>
<dbReference type="Pfam" id="PF00189">
    <property type="entry name" value="Ribosomal_S3_C"/>
    <property type="match status" value="1"/>
</dbReference>
<dbReference type="GO" id="GO:0019843">
    <property type="term" value="F:rRNA binding"/>
    <property type="evidence" value="ECO:0007669"/>
    <property type="project" value="UniProtKB-UniRule"/>
</dbReference>
<keyword evidence="2 8" id="KW-0699">rRNA-binding</keyword>
<dbReference type="Proteomes" id="UP000176645">
    <property type="component" value="Unassembled WGS sequence"/>
</dbReference>
<dbReference type="NCBIfam" id="TIGR01009">
    <property type="entry name" value="rpsC_bact"/>
    <property type="match status" value="1"/>
</dbReference>
<dbReference type="PANTHER" id="PTHR11760">
    <property type="entry name" value="30S/40S RIBOSOMAL PROTEIN S3"/>
    <property type="match status" value="1"/>
</dbReference>
<dbReference type="InterPro" id="IPR004044">
    <property type="entry name" value="KH_dom_type_2"/>
</dbReference>
<comment type="caution">
    <text evidence="10">The sequence shown here is derived from an EMBL/GenBank/DDBJ whole genome shotgun (WGS) entry which is preliminary data.</text>
</comment>
<feature type="domain" description="KH type-2" evidence="9">
    <location>
        <begin position="40"/>
        <end position="108"/>
    </location>
</feature>
<evidence type="ECO:0000256" key="8">
    <source>
        <dbReference type="HAMAP-Rule" id="MF_01309"/>
    </source>
</evidence>
<evidence type="ECO:0000256" key="6">
    <source>
        <dbReference type="ARBA" id="ARBA00024998"/>
    </source>
</evidence>
<dbReference type="SMART" id="SM00322">
    <property type="entry name" value="KH"/>
    <property type="match status" value="1"/>
</dbReference>
<reference evidence="10 11" key="1">
    <citation type="journal article" date="2016" name="Nat. Commun.">
        <title>Thousands of microbial genomes shed light on interconnected biogeochemical processes in an aquifer system.</title>
        <authorList>
            <person name="Anantharaman K."/>
            <person name="Brown C.T."/>
            <person name="Hug L.A."/>
            <person name="Sharon I."/>
            <person name="Castelle C.J."/>
            <person name="Probst A.J."/>
            <person name="Thomas B.C."/>
            <person name="Singh A."/>
            <person name="Wilkins M.J."/>
            <person name="Karaoz U."/>
            <person name="Brodie E.L."/>
            <person name="Williams K.H."/>
            <person name="Hubbard S.S."/>
            <person name="Banfield J.F."/>
        </authorList>
    </citation>
    <scope>NUCLEOTIDE SEQUENCE [LARGE SCALE GENOMIC DNA]</scope>
</reference>
<evidence type="ECO:0000256" key="5">
    <source>
        <dbReference type="ARBA" id="ARBA00023274"/>
    </source>
</evidence>
<dbReference type="PANTHER" id="PTHR11760:SF19">
    <property type="entry name" value="SMALL RIBOSOMAL SUBUNIT PROTEIN US3C"/>
    <property type="match status" value="1"/>
</dbReference>
<dbReference type="Gene3D" id="3.30.300.20">
    <property type="match status" value="1"/>
</dbReference>
<evidence type="ECO:0000256" key="3">
    <source>
        <dbReference type="ARBA" id="ARBA00022884"/>
    </source>
</evidence>
<dbReference type="InterPro" id="IPR005704">
    <property type="entry name" value="Ribosomal_uS3_bac-typ"/>
</dbReference>
<dbReference type="GO" id="GO:0003735">
    <property type="term" value="F:structural constituent of ribosome"/>
    <property type="evidence" value="ECO:0007669"/>
    <property type="project" value="InterPro"/>
</dbReference>
<evidence type="ECO:0000313" key="11">
    <source>
        <dbReference type="Proteomes" id="UP000176645"/>
    </source>
</evidence>
<dbReference type="EMBL" id="MHCU01000048">
    <property type="protein sequence ID" value="OGY27124.1"/>
    <property type="molecule type" value="Genomic_DNA"/>
</dbReference>
<name>A0A1G1WHL1_9BACT</name>
<dbReference type="HAMAP" id="MF_01309_B">
    <property type="entry name" value="Ribosomal_uS3_B"/>
    <property type="match status" value="1"/>
</dbReference>
<dbReference type="SUPFAM" id="SSF54814">
    <property type="entry name" value="Prokaryotic type KH domain (KH-domain type II)"/>
    <property type="match status" value="1"/>
</dbReference>
<dbReference type="AlphaFoldDB" id="A0A1G1WHL1"/>
<protein>
    <recommendedName>
        <fullName evidence="7 8">Small ribosomal subunit protein uS3</fullName>
    </recommendedName>
</protein>
<dbReference type="CDD" id="cd02412">
    <property type="entry name" value="KH-II_30S_S3"/>
    <property type="match status" value="1"/>
</dbReference>
<keyword evidence="4 8" id="KW-0689">Ribosomal protein</keyword>
<dbReference type="FunFam" id="3.30.300.20:FF:000001">
    <property type="entry name" value="30S ribosomal protein S3"/>
    <property type="match status" value="1"/>
</dbReference>
<dbReference type="InterPro" id="IPR004087">
    <property type="entry name" value="KH_dom"/>
</dbReference>
<proteinExistence type="inferred from homology"/>
<dbReference type="Gene3D" id="3.30.1140.32">
    <property type="entry name" value="Ribosomal protein S3, C-terminal domain"/>
    <property type="match status" value="1"/>
</dbReference>
<comment type="function">
    <text evidence="6 8">Binds the lower part of the 30S subunit head. Binds mRNA in the 70S ribosome, positioning it for translation.</text>
</comment>
<comment type="similarity">
    <text evidence="1 8">Belongs to the universal ribosomal protein uS3 family.</text>
</comment>
<keyword evidence="5 8" id="KW-0687">Ribonucleoprotein</keyword>
<sequence>MGQKVNPNVARLALTHNWLSRWIAKDDKKYRELLLEDVKTRRLIMDRLRSAGVSKVYIERPAGKIKINVQVARPGMVIGRGGTGVEELRRVLEEKIGQKISLNIEEIKSPDLNAYLIARGVADQIEKRFPVKRALFQATDRVMRAGALGVKVLISGRIGGREIARKEKQVRGSVPTSTLRAAIDFAKVDAKTSTAGVVGVKVWIHKKEEKIGE</sequence>
<dbReference type="PROSITE" id="PS50823">
    <property type="entry name" value="KH_TYPE_2"/>
    <property type="match status" value="1"/>
</dbReference>
<evidence type="ECO:0000256" key="4">
    <source>
        <dbReference type="ARBA" id="ARBA00022980"/>
    </source>
</evidence>
<organism evidence="10 11">
    <name type="scientific">Candidatus Woykebacteria bacterium RBG_19FT_COMBO_43_10</name>
    <dbReference type="NCBI Taxonomy" id="1802598"/>
    <lineage>
        <taxon>Bacteria</taxon>
        <taxon>Candidatus Woykeibacteriota</taxon>
    </lineage>
</organism>
<dbReference type="InterPro" id="IPR009019">
    <property type="entry name" value="KH_sf_prok-type"/>
</dbReference>
<evidence type="ECO:0000313" key="10">
    <source>
        <dbReference type="EMBL" id="OGY27124.1"/>
    </source>
</evidence>
<evidence type="ECO:0000256" key="2">
    <source>
        <dbReference type="ARBA" id="ARBA00022730"/>
    </source>
</evidence>
<keyword evidence="3 8" id="KW-0694">RNA-binding</keyword>
<dbReference type="InterPro" id="IPR036419">
    <property type="entry name" value="Ribosomal_S3_C_sf"/>
</dbReference>
<dbReference type="GO" id="GO:0003729">
    <property type="term" value="F:mRNA binding"/>
    <property type="evidence" value="ECO:0007669"/>
    <property type="project" value="UniProtKB-UniRule"/>
</dbReference>
<dbReference type="GO" id="GO:0006412">
    <property type="term" value="P:translation"/>
    <property type="evidence" value="ECO:0007669"/>
    <property type="project" value="UniProtKB-UniRule"/>
</dbReference>
<gene>
    <name evidence="8" type="primary">rpsC</name>
    <name evidence="10" type="ORF">A2Z42_03490</name>
</gene>